<evidence type="ECO:0000256" key="1">
    <source>
        <dbReference type="SAM" id="MobiDB-lite"/>
    </source>
</evidence>
<protein>
    <submittedName>
        <fullName evidence="2">Uncharacterized protein</fullName>
    </submittedName>
</protein>
<dbReference type="AlphaFoldDB" id="A0A2T7WCL5"/>
<dbReference type="RefSeq" id="WP_116537950.1">
    <property type="nucleotide sequence ID" value="NZ_QDFT01000027.1"/>
</dbReference>
<accession>A0A2T7WCL5</accession>
<dbReference type="Proteomes" id="UP000244649">
    <property type="component" value="Unassembled WGS sequence"/>
</dbReference>
<reference evidence="2 3" key="1">
    <citation type="submission" date="2018-04" db="EMBL/GenBank/DDBJ databases">
        <authorList>
            <person name="Go L.Y."/>
            <person name="Mitchell J.A."/>
        </authorList>
    </citation>
    <scope>NUCLEOTIDE SEQUENCE [LARGE SCALE GENOMIC DNA]</scope>
    <source>
        <strain evidence="2 3">TPD7010</strain>
    </source>
</reference>
<feature type="compositionally biased region" description="Acidic residues" evidence="1">
    <location>
        <begin position="66"/>
        <end position="78"/>
    </location>
</feature>
<evidence type="ECO:0000313" key="2">
    <source>
        <dbReference type="EMBL" id="PVE69323.1"/>
    </source>
</evidence>
<comment type="caution">
    <text evidence="2">The sequence shown here is derived from an EMBL/GenBank/DDBJ whole genome shotgun (WGS) entry which is preliminary data.</text>
</comment>
<feature type="region of interest" description="Disordered" evidence="1">
    <location>
        <begin position="1"/>
        <end position="87"/>
    </location>
</feature>
<dbReference type="EMBL" id="QDFT01000027">
    <property type="protein sequence ID" value="PVE69323.1"/>
    <property type="molecule type" value="Genomic_DNA"/>
</dbReference>
<sequence length="87" mass="8427">MSTPSPFPGSPAEPTAPTPSEPTAPTPTEPTVPLTPETQPGPASGGDGGAGAFAREQGDAVGSAEMDADNAVEQDVIDAVDPGGSPD</sequence>
<organism evidence="2 3">
    <name type="scientific">Microbacterium testaceum</name>
    <name type="common">Aureobacterium testaceum</name>
    <name type="synonym">Brevibacterium testaceum</name>
    <dbReference type="NCBI Taxonomy" id="2033"/>
    <lineage>
        <taxon>Bacteria</taxon>
        <taxon>Bacillati</taxon>
        <taxon>Actinomycetota</taxon>
        <taxon>Actinomycetes</taxon>
        <taxon>Micrococcales</taxon>
        <taxon>Microbacteriaceae</taxon>
        <taxon>Microbacterium</taxon>
    </lineage>
</organism>
<name>A0A2T7WCL5_MICTE</name>
<gene>
    <name evidence="2" type="ORF">DC432_11125</name>
</gene>
<feature type="compositionally biased region" description="Low complexity" evidence="1">
    <location>
        <begin position="31"/>
        <end position="42"/>
    </location>
</feature>
<proteinExistence type="predicted"/>
<feature type="compositionally biased region" description="Pro residues" evidence="1">
    <location>
        <begin position="1"/>
        <end position="30"/>
    </location>
</feature>
<evidence type="ECO:0000313" key="3">
    <source>
        <dbReference type="Proteomes" id="UP000244649"/>
    </source>
</evidence>